<feature type="non-terminal residue" evidence="12">
    <location>
        <position position="1"/>
    </location>
</feature>
<dbReference type="InterPro" id="IPR011009">
    <property type="entry name" value="Kinase-like_dom_sf"/>
</dbReference>
<protein>
    <recommendedName>
        <fullName evidence="1">cAMP-dependent protein kinase</fullName>
        <ecNumber evidence="1">2.7.11.11</ecNumber>
    </recommendedName>
</protein>
<evidence type="ECO:0000256" key="2">
    <source>
        <dbReference type="ARBA" id="ARBA00022527"/>
    </source>
</evidence>
<keyword evidence="6 9" id="KW-0067">ATP-binding</keyword>
<dbReference type="SMART" id="SM00220">
    <property type="entry name" value="S_TKc"/>
    <property type="match status" value="1"/>
</dbReference>
<gene>
    <name evidence="12" type="ORF">K437DRAFT_212759</name>
</gene>
<dbReference type="OrthoDB" id="63267at2759"/>
<feature type="non-terminal residue" evidence="12">
    <location>
        <position position="280"/>
    </location>
</feature>
<dbReference type="GO" id="GO:0004691">
    <property type="term" value="F:cAMP-dependent protein kinase activity"/>
    <property type="evidence" value="ECO:0007669"/>
    <property type="project" value="UniProtKB-EC"/>
</dbReference>
<evidence type="ECO:0000256" key="6">
    <source>
        <dbReference type="ARBA" id="ARBA00022840"/>
    </source>
</evidence>
<dbReference type="Pfam" id="PF00069">
    <property type="entry name" value="Pkinase"/>
    <property type="match status" value="1"/>
</dbReference>
<dbReference type="FunFam" id="1.10.510.10:FF:000005">
    <property type="entry name" value="cAMP-dependent protein kinase catalytic subunit alpha"/>
    <property type="match status" value="1"/>
</dbReference>
<evidence type="ECO:0000256" key="5">
    <source>
        <dbReference type="ARBA" id="ARBA00022777"/>
    </source>
</evidence>
<dbReference type="Proteomes" id="UP000027361">
    <property type="component" value="Unassembled WGS sequence"/>
</dbReference>
<feature type="binding site" evidence="9">
    <location>
        <position position="44"/>
    </location>
    <ligand>
        <name>ATP</name>
        <dbReference type="ChEBI" id="CHEBI:30616"/>
    </ligand>
</feature>
<dbReference type="InParanoid" id="A0A066WKR2"/>
<dbReference type="EMBL" id="JMSN01000004">
    <property type="protein sequence ID" value="KDN53168.1"/>
    <property type="molecule type" value="Genomic_DNA"/>
</dbReference>
<feature type="domain" description="Protein kinase" evidence="11">
    <location>
        <begin position="10"/>
        <end position="271"/>
    </location>
</feature>
<dbReference type="STRING" id="1037660.A0A066WKR2"/>
<evidence type="ECO:0000313" key="12">
    <source>
        <dbReference type="EMBL" id="KDN53168.1"/>
    </source>
</evidence>
<dbReference type="GO" id="GO:0005829">
    <property type="term" value="C:cytosol"/>
    <property type="evidence" value="ECO:0007669"/>
    <property type="project" value="TreeGrafter"/>
</dbReference>
<evidence type="ECO:0000313" key="13">
    <source>
        <dbReference type="Proteomes" id="UP000027361"/>
    </source>
</evidence>
<proteinExistence type="inferred from homology"/>
<dbReference type="CDD" id="cd05580">
    <property type="entry name" value="STKc_PKA_like"/>
    <property type="match status" value="1"/>
</dbReference>
<dbReference type="PROSITE" id="PS50011">
    <property type="entry name" value="PROTEIN_KINASE_DOM"/>
    <property type="match status" value="1"/>
</dbReference>
<keyword evidence="13" id="KW-1185">Reference proteome</keyword>
<organism evidence="12 13">
    <name type="scientific">Tilletiaria anomala (strain ATCC 24038 / CBS 436.72 / UBC 951)</name>
    <dbReference type="NCBI Taxonomy" id="1037660"/>
    <lineage>
        <taxon>Eukaryota</taxon>
        <taxon>Fungi</taxon>
        <taxon>Dikarya</taxon>
        <taxon>Basidiomycota</taxon>
        <taxon>Ustilaginomycotina</taxon>
        <taxon>Exobasidiomycetes</taxon>
        <taxon>Georgefischeriales</taxon>
        <taxon>Tilletiariaceae</taxon>
        <taxon>Tilletiaria</taxon>
    </lineage>
</organism>
<dbReference type="HOGENOM" id="CLU_000288_63_5_1"/>
<dbReference type="EC" id="2.7.11.11" evidence="1"/>
<keyword evidence="5 12" id="KW-0418">Kinase</keyword>
<dbReference type="PROSITE" id="PS00108">
    <property type="entry name" value="PROTEIN_KINASE_ST"/>
    <property type="match status" value="1"/>
</dbReference>
<dbReference type="PANTHER" id="PTHR24353:SF37">
    <property type="entry name" value="CAMP-DEPENDENT PROTEIN KINASE CATALYTIC SUBUNIT PRKX"/>
    <property type="match status" value="1"/>
</dbReference>
<dbReference type="GO" id="GO:0005524">
    <property type="term" value="F:ATP binding"/>
    <property type="evidence" value="ECO:0007669"/>
    <property type="project" value="UniProtKB-UniRule"/>
</dbReference>
<dbReference type="SUPFAM" id="SSF56112">
    <property type="entry name" value="Protein kinase-like (PK-like)"/>
    <property type="match status" value="1"/>
</dbReference>
<dbReference type="Gene3D" id="3.30.200.20">
    <property type="entry name" value="Phosphorylase Kinase, domain 1"/>
    <property type="match status" value="1"/>
</dbReference>
<dbReference type="PROSITE" id="PS00107">
    <property type="entry name" value="PROTEIN_KINASE_ATP"/>
    <property type="match status" value="1"/>
</dbReference>
<evidence type="ECO:0000256" key="7">
    <source>
        <dbReference type="ARBA" id="ARBA00047292"/>
    </source>
</evidence>
<dbReference type="AlphaFoldDB" id="A0A066WKR2"/>
<dbReference type="PANTHER" id="PTHR24353">
    <property type="entry name" value="CYCLIC NUCLEOTIDE-DEPENDENT PROTEIN KINASE"/>
    <property type="match status" value="1"/>
</dbReference>
<dbReference type="InterPro" id="IPR017441">
    <property type="entry name" value="Protein_kinase_ATP_BS"/>
</dbReference>
<evidence type="ECO:0000256" key="4">
    <source>
        <dbReference type="ARBA" id="ARBA00022741"/>
    </source>
</evidence>
<evidence type="ECO:0000256" key="1">
    <source>
        <dbReference type="ARBA" id="ARBA00012444"/>
    </source>
</evidence>
<dbReference type="GeneID" id="25262101"/>
<evidence type="ECO:0000256" key="3">
    <source>
        <dbReference type="ARBA" id="ARBA00022679"/>
    </source>
</evidence>
<sequence length="280" mass="31281">PQPRYGLDHFDVVDEVGTGTFGKVLLVKLKGASPAEPRSYFAVKVLRKQDVIRSRQVEHTLSEKDVLAHVSHPFLVNLYSSFQDGLNCYMLMEFVPGGEIFAHLRQAKRFTADAARFYVCNIVLALEHLHARDIAYRDLKPENLLLRADGYVKLADFGFAKQVVDRAWTLCGTPEYLAPEIIQSSGHGKAVDYWSLGVLLFEMLAGYPPFYAGSPLEVYEKILQGISGVLFPPCIDAQAAHLIRGLLQPTLSQRLGNLAGGIEDIKRHPWFAGVRWDAVE</sequence>
<keyword evidence="3" id="KW-0808">Transferase</keyword>
<dbReference type="InterPro" id="IPR008271">
    <property type="entry name" value="Ser/Thr_kinase_AS"/>
</dbReference>
<dbReference type="RefSeq" id="XP_013246007.1">
    <property type="nucleotide sequence ID" value="XM_013390553.1"/>
</dbReference>
<evidence type="ECO:0000256" key="10">
    <source>
        <dbReference type="RuleBase" id="RU000304"/>
    </source>
</evidence>
<comment type="caution">
    <text evidence="12">The sequence shown here is derived from an EMBL/GenBank/DDBJ whole genome shotgun (WGS) entry which is preliminary data.</text>
</comment>
<dbReference type="OMA" id="ELFFCKY"/>
<dbReference type="InterPro" id="IPR000719">
    <property type="entry name" value="Prot_kinase_dom"/>
</dbReference>
<keyword evidence="2 10" id="KW-0723">Serine/threonine-protein kinase</keyword>
<accession>A0A066WKR2</accession>
<evidence type="ECO:0000256" key="9">
    <source>
        <dbReference type="PROSITE-ProRule" id="PRU10141"/>
    </source>
</evidence>
<evidence type="ECO:0000259" key="11">
    <source>
        <dbReference type="PROSITE" id="PS50011"/>
    </source>
</evidence>
<comment type="catalytic activity">
    <reaction evidence="8">
        <text>L-seryl-[protein] + ATP = O-phospho-L-seryl-[protein] + ADP + H(+)</text>
        <dbReference type="Rhea" id="RHEA:17989"/>
        <dbReference type="Rhea" id="RHEA-COMP:9863"/>
        <dbReference type="Rhea" id="RHEA-COMP:11604"/>
        <dbReference type="ChEBI" id="CHEBI:15378"/>
        <dbReference type="ChEBI" id="CHEBI:29999"/>
        <dbReference type="ChEBI" id="CHEBI:30616"/>
        <dbReference type="ChEBI" id="CHEBI:83421"/>
        <dbReference type="ChEBI" id="CHEBI:456216"/>
        <dbReference type="EC" id="2.7.11.11"/>
    </reaction>
</comment>
<comment type="catalytic activity">
    <reaction evidence="7">
        <text>L-threonyl-[protein] + ATP = O-phospho-L-threonyl-[protein] + ADP + H(+)</text>
        <dbReference type="Rhea" id="RHEA:46608"/>
        <dbReference type="Rhea" id="RHEA-COMP:11060"/>
        <dbReference type="Rhea" id="RHEA-COMP:11605"/>
        <dbReference type="ChEBI" id="CHEBI:15378"/>
        <dbReference type="ChEBI" id="CHEBI:30013"/>
        <dbReference type="ChEBI" id="CHEBI:30616"/>
        <dbReference type="ChEBI" id="CHEBI:61977"/>
        <dbReference type="ChEBI" id="CHEBI:456216"/>
        <dbReference type="EC" id="2.7.11.11"/>
    </reaction>
</comment>
<name>A0A066WKR2_TILAU</name>
<reference evidence="12 13" key="1">
    <citation type="submission" date="2014-05" db="EMBL/GenBank/DDBJ databases">
        <title>Draft genome sequence of a rare smut relative, Tilletiaria anomala UBC 951.</title>
        <authorList>
            <consortium name="DOE Joint Genome Institute"/>
            <person name="Toome M."/>
            <person name="Kuo A."/>
            <person name="Henrissat B."/>
            <person name="Lipzen A."/>
            <person name="Tritt A."/>
            <person name="Yoshinaga Y."/>
            <person name="Zane M."/>
            <person name="Barry K."/>
            <person name="Grigoriev I.V."/>
            <person name="Spatafora J.W."/>
            <person name="Aimea M.C."/>
        </authorList>
    </citation>
    <scope>NUCLEOTIDE SEQUENCE [LARGE SCALE GENOMIC DNA]</scope>
    <source>
        <strain evidence="12 13">UBC 951</strain>
    </source>
</reference>
<keyword evidence="4 9" id="KW-0547">Nucleotide-binding</keyword>
<dbReference type="GO" id="GO:0005952">
    <property type="term" value="C:cAMP-dependent protein kinase complex"/>
    <property type="evidence" value="ECO:0007669"/>
    <property type="project" value="TreeGrafter"/>
</dbReference>
<comment type="similarity">
    <text evidence="10">Belongs to the protein kinase superfamily.</text>
</comment>
<dbReference type="Gene3D" id="1.10.510.10">
    <property type="entry name" value="Transferase(Phosphotransferase) domain 1"/>
    <property type="match status" value="1"/>
</dbReference>
<evidence type="ECO:0000256" key="8">
    <source>
        <dbReference type="ARBA" id="ARBA00047454"/>
    </source>
</evidence>